<evidence type="ECO:0000313" key="5">
    <source>
        <dbReference type="EMBL" id="OSS43220.1"/>
    </source>
</evidence>
<gene>
    <name evidence="5" type="ORF">B5807_12124</name>
</gene>
<dbReference type="GO" id="GO:0008061">
    <property type="term" value="F:chitin binding"/>
    <property type="evidence" value="ECO:0007669"/>
    <property type="project" value="UniProtKB-KW"/>
</dbReference>
<dbReference type="PANTHER" id="PTHR34997:SF1">
    <property type="entry name" value="PEPTIDOGLYCAN-BINDING LYSIN DOMAIN"/>
    <property type="match status" value="1"/>
</dbReference>
<dbReference type="PANTHER" id="PTHR34997">
    <property type="entry name" value="AM15"/>
    <property type="match status" value="1"/>
</dbReference>
<dbReference type="Proteomes" id="UP000193240">
    <property type="component" value="Unassembled WGS sequence"/>
</dbReference>
<evidence type="ECO:0000259" key="4">
    <source>
        <dbReference type="PROSITE" id="PS51782"/>
    </source>
</evidence>
<dbReference type="AlphaFoldDB" id="A0A1Y2LHJ7"/>
<reference evidence="5 6" key="1">
    <citation type="journal article" date="2017" name="Genome Announc.">
        <title>Genome sequence of the saprophytic ascomycete Epicoccum nigrum ICMP 19927 strain isolated from New Zealand.</title>
        <authorList>
            <person name="Fokin M."/>
            <person name="Fleetwood D."/>
            <person name="Weir B.S."/>
            <person name="Villas-Boas S.G."/>
        </authorList>
    </citation>
    <scope>NUCLEOTIDE SEQUENCE [LARGE SCALE GENOMIC DNA]</scope>
    <source>
        <strain evidence="5 6">ICMP 19927</strain>
    </source>
</reference>
<evidence type="ECO:0000256" key="2">
    <source>
        <dbReference type="ARBA" id="ARBA00023026"/>
    </source>
</evidence>
<dbReference type="CDD" id="cd00118">
    <property type="entry name" value="LysM"/>
    <property type="match status" value="1"/>
</dbReference>
<dbReference type="STRING" id="105696.A0A1Y2LHJ7"/>
<dbReference type="Pfam" id="PF01476">
    <property type="entry name" value="LysM"/>
    <property type="match status" value="1"/>
</dbReference>
<dbReference type="InParanoid" id="A0A1Y2LHJ7"/>
<feature type="chain" id="PRO_5012914913" description="LysM domain-containing protein" evidence="3">
    <location>
        <begin position="19"/>
        <end position="433"/>
    </location>
</feature>
<dbReference type="InterPro" id="IPR052210">
    <property type="entry name" value="LysM1-like"/>
</dbReference>
<proteinExistence type="predicted"/>
<dbReference type="EMBL" id="KZ107894">
    <property type="protein sequence ID" value="OSS43220.1"/>
    <property type="molecule type" value="Genomic_DNA"/>
</dbReference>
<evidence type="ECO:0000313" key="6">
    <source>
        <dbReference type="Proteomes" id="UP000193240"/>
    </source>
</evidence>
<dbReference type="OMA" id="QLMMANN"/>
<keyword evidence="1" id="KW-0147">Chitin-binding</keyword>
<dbReference type="InterPro" id="IPR036779">
    <property type="entry name" value="LysM_dom_sf"/>
</dbReference>
<keyword evidence="3" id="KW-0732">Signal</keyword>
<dbReference type="PROSITE" id="PS51782">
    <property type="entry name" value="LYSM"/>
    <property type="match status" value="1"/>
</dbReference>
<protein>
    <recommendedName>
        <fullName evidence="4">LysM domain-containing protein</fullName>
    </recommendedName>
</protein>
<dbReference type="SUPFAM" id="SSF54106">
    <property type="entry name" value="LysM domain"/>
    <property type="match status" value="1"/>
</dbReference>
<keyword evidence="2" id="KW-0843">Virulence</keyword>
<accession>A0A1Y2LHJ7</accession>
<dbReference type="InterPro" id="IPR018392">
    <property type="entry name" value="LysM"/>
</dbReference>
<organism evidence="5 6">
    <name type="scientific">Epicoccum nigrum</name>
    <name type="common">Soil fungus</name>
    <name type="synonym">Epicoccum purpurascens</name>
    <dbReference type="NCBI Taxonomy" id="105696"/>
    <lineage>
        <taxon>Eukaryota</taxon>
        <taxon>Fungi</taxon>
        <taxon>Dikarya</taxon>
        <taxon>Ascomycota</taxon>
        <taxon>Pezizomycotina</taxon>
        <taxon>Dothideomycetes</taxon>
        <taxon>Pleosporomycetidae</taxon>
        <taxon>Pleosporales</taxon>
        <taxon>Pleosporineae</taxon>
        <taxon>Didymellaceae</taxon>
        <taxon>Epicoccum</taxon>
    </lineage>
</organism>
<feature type="domain" description="LysM" evidence="4">
    <location>
        <begin position="209"/>
        <end position="254"/>
    </location>
</feature>
<sequence length="433" mass="46759">MHFILAIILGFQAQTGTSIRLWASPAKLPAAVPAICKAMMAANIACGPQIILPQQVLADGTFDAQFLGEYCNSTCSTSMNSYVNNINTRCGATQYDFGDGQQVSAPSLVAPYKWAHDTACLTGTSASDFCYPKIINRTVGFCDDCTYKYLAGMLSLNEGRRKINEESFTSILSSCKVSPTKYPHSSISMPSSAAPIVTAAPNITCWGGTHYTTEQGDTCESVAAANGMALDRFLYLNSIDFNCDSFSVGAEMCIRDSCKLHTIAPSESCKMITAKFGFTQVELQQWNPILDGAGCDNTSALEGRSICVSPPGTDDYSFTPTATFNDTWTWPDGSWMPAPTQGTPLGNLTSSSWTVPTTTMTNTETIAPSILAYYANCPLTDQHYEDGFDWSDLSPVCDNLLSRYCEPALTGTPLRSTVFPSSCFPPYPDPTEI</sequence>
<evidence type="ECO:0000256" key="1">
    <source>
        <dbReference type="ARBA" id="ARBA00022669"/>
    </source>
</evidence>
<feature type="signal peptide" evidence="3">
    <location>
        <begin position="1"/>
        <end position="18"/>
    </location>
</feature>
<evidence type="ECO:0000256" key="3">
    <source>
        <dbReference type="SAM" id="SignalP"/>
    </source>
</evidence>
<name>A0A1Y2LHJ7_EPING</name>
<dbReference type="Gene3D" id="3.10.350.10">
    <property type="entry name" value="LysM domain"/>
    <property type="match status" value="2"/>
</dbReference>
<keyword evidence="6" id="KW-1185">Reference proteome</keyword>